<dbReference type="SUPFAM" id="SSF57667">
    <property type="entry name" value="beta-beta-alpha zinc fingers"/>
    <property type="match status" value="1"/>
</dbReference>
<evidence type="ECO:0000256" key="5">
    <source>
        <dbReference type="ARBA" id="ARBA00022771"/>
    </source>
</evidence>
<evidence type="ECO:0000259" key="13">
    <source>
        <dbReference type="PROSITE" id="PS50157"/>
    </source>
</evidence>
<keyword evidence="3" id="KW-0479">Metal-binding</keyword>
<proteinExistence type="inferred from homology"/>
<dbReference type="Proteomes" id="UP000298138">
    <property type="component" value="Unassembled WGS sequence"/>
</dbReference>
<dbReference type="Pfam" id="PF00096">
    <property type="entry name" value="zf-C2H2"/>
    <property type="match status" value="2"/>
</dbReference>
<evidence type="ECO:0000313" key="15">
    <source>
        <dbReference type="Proteomes" id="UP000298138"/>
    </source>
</evidence>
<keyword evidence="6" id="KW-0862">Zinc</keyword>
<dbReference type="FunFam" id="3.30.160.60:FF:000141">
    <property type="entry name" value="C2H2 zinc finger protein"/>
    <property type="match status" value="1"/>
</dbReference>
<protein>
    <recommendedName>
        <fullName evidence="13">C2H2-type domain-containing protein</fullName>
    </recommendedName>
</protein>
<feature type="compositionally biased region" description="Low complexity" evidence="12">
    <location>
        <begin position="300"/>
        <end position="318"/>
    </location>
</feature>
<dbReference type="PROSITE" id="PS00028">
    <property type="entry name" value="ZINC_FINGER_C2H2_1"/>
    <property type="match status" value="2"/>
</dbReference>
<dbReference type="PANTHER" id="PTHR23235">
    <property type="entry name" value="KRUEPPEL-LIKE TRANSCRIPTION FACTOR"/>
    <property type="match status" value="1"/>
</dbReference>
<dbReference type="PROSITE" id="PS50157">
    <property type="entry name" value="ZINC_FINGER_C2H2_2"/>
    <property type="match status" value="2"/>
</dbReference>
<dbReference type="InterPro" id="IPR036236">
    <property type="entry name" value="Znf_C2H2_sf"/>
</dbReference>
<dbReference type="GO" id="GO:0005634">
    <property type="term" value="C:nucleus"/>
    <property type="evidence" value="ECO:0007669"/>
    <property type="project" value="UniProtKB-SubCell"/>
</dbReference>
<evidence type="ECO:0000256" key="2">
    <source>
        <dbReference type="ARBA" id="ARBA00006991"/>
    </source>
</evidence>
<evidence type="ECO:0000256" key="6">
    <source>
        <dbReference type="ARBA" id="ARBA00022833"/>
    </source>
</evidence>
<dbReference type="Gene3D" id="3.30.160.60">
    <property type="entry name" value="Classic Zinc Finger"/>
    <property type="match status" value="2"/>
</dbReference>
<feature type="region of interest" description="Disordered" evidence="12">
    <location>
        <begin position="116"/>
        <end position="160"/>
    </location>
</feature>
<keyword evidence="15" id="KW-1185">Reference proteome</keyword>
<feature type="compositionally biased region" description="Polar residues" evidence="12">
    <location>
        <begin position="129"/>
        <end position="151"/>
    </location>
</feature>
<name>A0A4S2MNY2_9PEZI</name>
<dbReference type="GO" id="GO:0000978">
    <property type="term" value="F:RNA polymerase II cis-regulatory region sequence-specific DNA binding"/>
    <property type="evidence" value="ECO:0007669"/>
    <property type="project" value="TreeGrafter"/>
</dbReference>
<dbReference type="FunFam" id="3.30.160.60:FF:001618">
    <property type="entry name" value="Zinc finger protein 16"/>
    <property type="match status" value="1"/>
</dbReference>
<evidence type="ECO:0000256" key="11">
    <source>
        <dbReference type="PROSITE-ProRule" id="PRU00042"/>
    </source>
</evidence>
<comment type="subcellular location">
    <subcellularLocation>
        <location evidence="1">Nucleus</location>
    </subcellularLocation>
</comment>
<comment type="similarity">
    <text evidence="2">Belongs to the krueppel C2H2-type zinc-finger protein family.</text>
</comment>
<evidence type="ECO:0000256" key="7">
    <source>
        <dbReference type="ARBA" id="ARBA00023015"/>
    </source>
</evidence>
<dbReference type="GO" id="GO:0008270">
    <property type="term" value="F:zinc ion binding"/>
    <property type="evidence" value="ECO:0007669"/>
    <property type="project" value="UniProtKB-KW"/>
</dbReference>
<keyword evidence="9" id="KW-0804">Transcription</keyword>
<evidence type="ECO:0000256" key="12">
    <source>
        <dbReference type="SAM" id="MobiDB-lite"/>
    </source>
</evidence>
<keyword evidence="10" id="KW-0539">Nucleus</keyword>
<keyword evidence="5 11" id="KW-0863">Zinc-finger</keyword>
<dbReference type="EMBL" id="ML220136">
    <property type="protein sequence ID" value="TGZ78881.1"/>
    <property type="molecule type" value="Genomic_DNA"/>
</dbReference>
<evidence type="ECO:0000256" key="9">
    <source>
        <dbReference type="ARBA" id="ARBA00023163"/>
    </source>
</evidence>
<feature type="domain" description="C2H2-type" evidence="13">
    <location>
        <begin position="179"/>
        <end position="207"/>
    </location>
</feature>
<dbReference type="PANTHER" id="PTHR23235:SF120">
    <property type="entry name" value="KRUPPEL-LIKE FACTOR 15"/>
    <property type="match status" value="1"/>
</dbReference>
<keyword evidence="8" id="KW-0238">DNA-binding</keyword>
<feature type="region of interest" description="Disordered" evidence="12">
    <location>
        <begin position="275"/>
        <end position="318"/>
    </location>
</feature>
<evidence type="ECO:0000256" key="4">
    <source>
        <dbReference type="ARBA" id="ARBA00022737"/>
    </source>
</evidence>
<feature type="compositionally biased region" description="Basic and acidic residues" evidence="12">
    <location>
        <begin position="275"/>
        <end position="285"/>
    </location>
</feature>
<dbReference type="STRING" id="341454.A0A4S2MNY2"/>
<feature type="domain" description="C2H2-type" evidence="13">
    <location>
        <begin position="208"/>
        <end position="235"/>
    </location>
</feature>
<evidence type="ECO:0000256" key="8">
    <source>
        <dbReference type="ARBA" id="ARBA00023125"/>
    </source>
</evidence>
<dbReference type="InParanoid" id="A0A4S2MNY2"/>
<organism evidence="14 15">
    <name type="scientific">Ascodesmis nigricans</name>
    <dbReference type="NCBI Taxonomy" id="341454"/>
    <lineage>
        <taxon>Eukaryota</taxon>
        <taxon>Fungi</taxon>
        <taxon>Dikarya</taxon>
        <taxon>Ascomycota</taxon>
        <taxon>Pezizomycotina</taxon>
        <taxon>Pezizomycetes</taxon>
        <taxon>Pezizales</taxon>
        <taxon>Ascodesmidaceae</taxon>
        <taxon>Ascodesmis</taxon>
    </lineage>
</organism>
<keyword evidence="7" id="KW-0805">Transcription regulation</keyword>
<dbReference type="SMART" id="SM00355">
    <property type="entry name" value="ZnF_C2H2"/>
    <property type="match status" value="2"/>
</dbReference>
<feature type="region of interest" description="Disordered" evidence="12">
    <location>
        <begin position="25"/>
        <end position="86"/>
    </location>
</feature>
<dbReference type="InterPro" id="IPR013087">
    <property type="entry name" value="Znf_C2H2_type"/>
</dbReference>
<evidence type="ECO:0000256" key="10">
    <source>
        <dbReference type="ARBA" id="ARBA00023242"/>
    </source>
</evidence>
<keyword evidence="4" id="KW-0677">Repeat</keyword>
<dbReference type="GO" id="GO:0000981">
    <property type="term" value="F:DNA-binding transcription factor activity, RNA polymerase II-specific"/>
    <property type="evidence" value="ECO:0007669"/>
    <property type="project" value="TreeGrafter"/>
</dbReference>
<evidence type="ECO:0000313" key="14">
    <source>
        <dbReference type="EMBL" id="TGZ78881.1"/>
    </source>
</evidence>
<evidence type="ECO:0000256" key="3">
    <source>
        <dbReference type="ARBA" id="ARBA00022723"/>
    </source>
</evidence>
<dbReference type="OrthoDB" id="654211at2759"/>
<sequence length="318" mass="34202">MSGLPSFSDSDAPMATINPAALFGGLKREREDDSEEWVLPNEDFSDDDGDNSFLPPSPPASDLSRRNSADPPSKKMKLGSPFEDDDTELDSIILDARAIGIDDETCDDSQLTTSFAPHTHLHTPAPSEPCSSRQTPETATATSAPQPSSEGCSAAPVVAQPVVRRGRKQSLTEDPSKTFVCHLCTRRFRRQEHLKRHFRSLHTKDKPFSCNECGKKFSRSDNLSQHARTHGGAIQMSLMDGDMMRAAVAAGEIAGLESSPLGIVMVDASAASGVLKEKLQSEVKKNQSGPRRGASKKKQQQQASSSSSQPAETAAANP</sequence>
<evidence type="ECO:0000256" key="1">
    <source>
        <dbReference type="ARBA" id="ARBA00004123"/>
    </source>
</evidence>
<dbReference type="AlphaFoldDB" id="A0A4S2MNY2"/>
<gene>
    <name evidence="14" type="ORF">EX30DRAFT_309459</name>
</gene>
<reference evidence="14 15" key="1">
    <citation type="submission" date="2019-04" db="EMBL/GenBank/DDBJ databases">
        <title>Comparative genomics and transcriptomics to analyze fruiting body development in filamentous ascomycetes.</title>
        <authorList>
            <consortium name="DOE Joint Genome Institute"/>
            <person name="Lutkenhaus R."/>
            <person name="Traeger S."/>
            <person name="Breuer J."/>
            <person name="Kuo A."/>
            <person name="Lipzen A."/>
            <person name="Pangilinan J."/>
            <person name="Dilworth D."/>
            <person name="Sandor L."/>
            <person name="Poggeler S."/>
            <person name="Barry K."/>
            <person name="Grigoriev I.V."/>
            <person name="Nowrousian M."/>
        </authorList>
    </citation>
    <scope>NUCLEOTIDE SEQUENCE [LARGE SCALE GENOMIC DNA]</scope>
    <source>
        <strain evidence="14 15">CBS 389.68</strain>
    </source>
</reference>
<accession>A0A4S2MNY2</accession>